<evidence type="ECO:0000313" key="2">
    <source>
        <dbReference type="EMBL" id="TDH73004.1"/>
    </source>
</evidence>
<accession>A0A976IJL1</accession>
<dbReference type="InterPro" id="IPR053793">
    <property type="entry name" value="PB1-like"/>
</dbReference>
<dbReference type="RefSeq" id="XP_067822503.1">
    <property type="nucleotide sequence ID" value="XM_067966432.1"/>
</dbReference>
<dbReference type="CDD" id="cd05992">
    <property type="entry name" value="PB1"/>
    <property type="match status" value="2"/>
</dbReference>
<dbReference type="Pfam" id="PF00564">
    <property type="entry name" value="PB1"/>
    <property type="match status" value="2"/>
</dbReference>
<gene>
    <name evidence="2" type="ORF">CCR75_008380</name>
</gene>
<dbReference type="GeneID" id="94352103"/>
<sequence length="553" mass="60330">MAQRQDQIPLKVAFNGDIHRTRVDLRSLSLEVMTQLIAKTFRLPVGEFVVQFVDIEGDCVNVTTDAEFEEALCVLLNSAKPLQSLKFSAATRHQIEFQEQVTAPLVKSVELLMQALGTMLEQLKGDANFSSCATTSSAKLAQSEHVDSLKTAASGFSTFAQGLVGQINRLIPEKKNEETTAVAAAASLPSLESKQKQSLLEPVMTTMPPVLMTEATPAQKLEELPPNTSSAAFSEKEVKWAEQLSIVRGIFPNAKPAHVIDILEKRDGNLNVMAQRQDQIPLKVAFNGDIHRTRVDLRSLSLEVMTQLIAKTFRLPVGEFVVQFVDIEGDCVNVTTDAEFEEALCVLLNSAKPLQSLKFSAATRHQIEFQEQVTAPLVKSVELLMQALGTMLEQLKGDANFSSCATTSSAKLAQSEHVDSLKTAASGFSTFAQGLVGQINRLIPEKKNEETTAVAAAASLPSLESKQKQSLLEPVMTTMPPVLMTEATPAQKLEELPPNTSSAAFSEKEVKWAEQLSIVRGIFPNAKPAHVIDILEKRDGNLNVVLNILTEEN</sequence>
<dbReference type="KEGG" id="blac:94352103"/>
<evidence type="ECO:0000259" key="1">
    <source>
        <dbReference type="PROSITE" id="PS51745"/>
    </source>
</evidence>
<dbReference type="OrthoDB" id="75664at2759"/>
<dbReference type="Proteomes" id="UP000294530">
    <property type="component" value="Unassembled WGS sequence"/>
</dbReference>
<dbReference type="SMART" id="SM00666">
    <property type="entry name" value="PB1"/>
    <property type="match status" value="2"/>
</dbReference>
<organism evidence="2 3">
    <name type="scientific">Bremia lactucae</name>
    <name type="common">Lettuce downy mildew</name>
    <dbReference type="NCBI Taxonomy" id="4779"/>
    <lineage>
        <taxon>Eukaryota</taxon>
        <taxon>Sar</taxon>
        <taxon>Stramenopiles</taxon>
        <taxon>Oomycota</taxon>
        <taxon>Peronosporomycetes</taxon>
        <taxon>Peronosporales</taxon>
        <taxon>Peronosporaceae</taxon>
        <taxon>Bremia</taxon>
    </lineage>
</organism>
<dbReference type="PROSITE" id="PS51745">
    <property type="entry name" value="PB1"/>
    <property type="match status" value="2"/>
</dbReference>
<feature type="domain" description="PB1" evidence="1">
    <location>
        <begin position="7"/>
        <end position="89"/>
    </location>
</feature>
<dbReference type="PANTHER" id="PTHR20930:SF0">
    <property type="entry name" value="PROTEIN ILRUN"/>
    <property type="match status" value="1"/>
</dbReference>
<dbReference type="Gene3D" id="3.10.20.90">
    <property type="entry name" value="Phosphatidylinositol 3-kinase Catalytic Subunit, Chain A, domain 1"/>
    <property type="match status" value="2"/>
</dbReference>
<evidence type="ECO:0000313" key="3">
    <source>
        <dbReference type="Proteomes" id="UP000294530"/>
    </source>
</evidence>
<dbReference type="PANTHER" id="PTHR20930">
    <property type="entry name" value="OVARIAN CARCINOMA ANTIGEN CA125-RELATED"/>
    <property type="match status" value="1"/>
</dbReference>
<name>A0A976IJL1_BRELC</name>
<keyword evidence="3" id="KW-1185">Reference proteome</keyword>
<reference evidence="2 3" key="1">
    <citation type="journal article" date="2021" name="Genome Biol.">
        <title>AFLAP: assembly-free linkage analysis pipeline using k-mers from genome sequencing data.</title>
        <authorList>
            <person name="Fletcher K."/>
            <person name="Zhang L."/>
            <person name="Gil J."/>
            <person name="Han R."/>
            <person name="Cavanaugh K."/>
            <person name="Michelmore R."/>
        </authorList>
    </citation>
    <scope>NUCLEOTIDE SEQUENCE [LARGE SCALE GENOMIC DNA]</scope>
    <source>
        <strain evidence="2 3">SF5</strain>
    </source>
</reference>
<protein>
    <recommendedName>
        <fullName evidence="1">PB1 domain-containing protein</fullName>
    </recommendedName>
</protein>
<dbReference type="InterPro" id="IPR000270">
    <property type="entry name" value="PB1_dom"/>
</dbReference>
<dbReference type="EMBL" id="SHOA02000001">
    <property type="protein sequence ID" value="TDH73004.1"/>
    <property type="molecule type" value="Genomic_DNA"/>
</dbReference>
<comment type="caution">
    <text evidence="2">The sequence shown here is derived from an EMBL/GenBank/DDBJ whole genome shotgun (WGS) entry which is preliminary data.</text>
</comment>
<feature type="domain" description="PB1" evidence="1">
    <location>
        <begin position="279"/>
        <end position="361"/>
    </location>
</feature>
<dbReference type="AlphaFoldDB" id="A0A976IJL1"/>
<proteinExistence type="predicted"/>
<dbReference type="SUPFAM" id="SSF54277">
    <property type="entry name" value="CAD &amp; PB1 domains"/>
    <property type="match status" value="2"/>
</dbReference>